<dbReference type="InterPro" id="IPR013083">
    <property type="entry name" value="Znf_RING/FYVE/PHD"/>
</dbReference>
<reference evidence="8" key="2">
    <citation type="submission" date="2012-11" db="EMBL/GenBank/DDBJ databases">
        <authorList>
            <person name="Kuo A."/>
            <person name="Curtis B.A."/>
            <person name="Tanifuji G."/>
            <person name="Burki F."/>
            <person name="Gruber A."/>
            <person name="Irimia M."/>
            <person name="Maruyama S."/>
            <person name="Arias M.C."/>
            <person name="Ball S.G."/>
            <person name="Gile G.H."/>
            <person name="Hirakawa Y."/>
            <person name="Hopkins J.F."/>
            <person name="Rensing S.A."/>
            <person name="Schmutz J."/>
            <person name="Symeonidi A."/>
            <person name="Elias M."/>
            <person name="Eveleigh R.J."/>
            <person name="Herman E.K."/>
            <person name="Klute M.J."/>
            <person name="Nakayama T."/>
            <person name="Obornik M."/>
            <person name="Reyes-Prieto A."/>
            <person name="Armbrust E.V."/>
            <person name="Aves S.J."/>
            <person name="Beiko R.G."/>
            <person name="Coutinho P."/>
            <person name="Dacks J.B."/>
            <person name="Durnford D.G."/>
            <person name="Fast N.M."/>
            <person name="Green B.R."/>
            <person name="Grisdale C."/>
            <person name="Hempe F."/>
            <person name="Henrissat B."/>
            <person name="Hoppner M.P."/>
            <person name="Ishida K.-I."/>
            <person name="Kim E."/>
            <person name="Koreny L."/>
            <person name="Kroth P.G."/>
            <person name="Liu Y."/>
            <person name="Malik S.-B."/>
            <person name="Maier U.G."/>
            <person name="McRose D."/>
            <person name="Mock T."/>
            <person name="Neilson J.A."/>
            <person name="Onodera N.T."/>
            <person name="Poole A.M."/>
            <person name="Pritham E.J."/>
            <person name="Richards T.A."/>
            <person name="Rocap G."/>
            <person name="Roy S.W."/>
            <person name="Sarai C."/>
            <person name="Schaack S."/>
            <person name="Shirato S."/>
            <person name="Slamovits C.H."/>
            <person name="Spencer D.F."/>
            <person name="Suzuki S."/>
            <person name="Worden A.Z."/>
            <person name="Zauner S."/>
            <person name="Barry K."/>
            <person name="Bell C."/>
            <person name="Bharti A.K."/>
            <person name="Crow J.A."/>
            <person name="Grimwood J."/>
            <person name="Kramer R."/>
            <person name="Lindquist E."/>
            <person name="Lucas S."/>
            <person name="Salamov A."/>
            <person name="McFadden G.I."/>
            <person name="Lane C.E."/>
            <person name="Keeling P.J."/>
            <person name="Gray M.W."/>
            <person name="Grigoriev I.V."/>
            <person name="Archibald J.M."/>
        </authorList>
    </citation>
    <scope>NUCLEOTIDE SEQUENCE</scope>
    <source>
        <strain evidence="8">CCMP2712</strain>
    </source>
</reference>
<feature type="compositionally biased region" description="Basic and acidic residues" evidence="4">
    <location>
        <begin position="1"/>
        <end position="22"/>
    </location>
</feature>
<feature type="compositionally biased region" description="Basic and acidic residues" evidence="4">
    <location>
        <begin position="42"/>
        <end position="122"/>
    </location>
</feature>
<dbReference type="GO" id="GO:0006357">
    <property type="term" value="P:regulation of transcription by RNA polymerase II"/>
    <property type="evidence" value="ECO:0007669"/>
    <property type="project" value="TreeGrafter"/>
</dbReference>
<dbReference type="GO" id="GO:0008270">
    <property type="term" value="F:zinc ion binding"/>
    <property type="evidence" value="ECO:0007669"/>
    <property type="project" value="UniProtKB-KW"/>
</dbReference>
<keyword evidence="3" id="KW-0862">Zinc</keyword>
<dbReference type="Pfam" id="PF13832">
    <property type="entry name" value="zf-HC5HC2H_2"/>
    <property type="match status" value="1"/>
</dbReference>
<dbReference type="EnsemblProtists" id="EKX48864">
    <property type="protein sequence ID" value="EKX48864"/>
    <property type="gene ID" value="GUITHDRAFT_105488"/>
</dbReference>
<feature type="region of interest" description="Disordered" evidence="4">
    <location>
        <begin position="1"/>
        <end position="211"/>
    </location>
</feature>
<dbReference type="PaxDb" id="55529-EKX48864"/>
<accession>L1JL65</accession>
<proteinExistence type="predicted"/>
<dbReference type="PANTHER" id="PTHR13793">
    <property type="entry name" value="PHD FINGER PROTEINS"/>
    <property type="match status" value="1"/>
</dbReference>
<feature type="compositionally biased region" description="Basic residues" evidence="4">
    <location>
        <begin position="366"/>
        <end position="381"/>
    </location>
</feature>
<dbReference type="PANTHER" id="PTHR13793:SF107">
    <property type="entry name" value="BROMODOMAIN-CONTAINING PROTEIN HOMOLOG"/>
    <property type="match status" value="1"/>
</dbReference>
<keyword evidence="8" id="KW-1185">Reference proteome</keyword>
<evidence type="ECO:0000313" key="6">
    <source>
        <dbReference type="EMBL" id="EKX48864.1"/>
    </source>
</evidence>
<protein>
    <recommendedName>
        <fullName evidence="5">PHD-type domain-containing protein</fullName>
    </recommendedName>
</protein>
<evidence type="ECO:0000313" key="8">
    <source>
        <dbReference type="Proteomes" id="UP000011087"/>
    </source>
</evidence>
<evidence type="ECO:0000313" key="7">
    <source>
        <dbReference type="EnsemblProtists" id="EKX48864"/>
    </source>
</evidence>
<dbReference type="RefSeq" id="XP_005835844.1">
    <property type="nucleotide sequence ID" value="XM_005835787.1"/>
</dbReference>
<feature type="compositionally biased region" description="Basic and acidic residues" evidence="4">
    <location>
        <begin position="130"/>
        <end position="147"/>
    </location>
</feature>
<dbReference type="InterPro" id="IPR034732">
    <property type="entry name" value="EPHD"/>
</dbReference>
<dbReference type="eggNOG" id="KOG0955">
    <property type="taxonomic scope" value="Eukaryota"/>
</dbReference>
<reference evidence="6 8" key="1">
    <citation type="journal article" date="2012" name="Nature">
        <title>Algal genomes reveal evolutionary mosaicism and the fate of nucleomorphs.</title>
        <authorList>
            <consortium name="DOE Joint Genome Institute"/>
            <person name="Curtis B.A."/>
            <person name="Tanifuji G."/>
            <person name="Burki F."/>
            <person name="Gruber A."/>
            <person name="Irimia M."/>
            <person name="Maruyama S."/>
            <person name="Arias M.C."/>
            <person name="Ball S.G."/>
            <person name="Gile G.H."/>
            <person name="Hirakawa Y."/>
            <person name="Hopkins J.F."/>
            <person name="Kuo A."/>
            <person name="Rensing S.A."/>
            <person name="Schmutz J."/>
            <person name="Symeonidi A."/>
            <person name="Elias M."/>
            <person name="Eveleigh R.J."/>
            <person name="Herman E.K."/>
            <person name="Klute M.J."/>
            <person name="Nakayama T."/>
            <person name="Obornik M."/>
            <person name="Reyes-Prieto A."/>
            <person name="Armbrust E.V."/>
            <person name="Aves S.J."/>
            <person name="Beiko R.G."/>
            <person name="Coutinho P."/>
            <person name="Dacks J.B."/>
            <person name="Durnford D.G."/>
            <person name="Fast N.M."/>
            <person name="Green B.R."/>
            <person name="Grisdale C.J."/>
            <person name="Hempel F."/>
            <person name="Henrissat B."/>
            <person name="Hoppner M.P."/>
            <person name="Ishida K."/>
            <person name="Kim E."/>
            <person name="Koreny L."/>
            <person name="Kroth P.G."/>
            <person name="Liu Y."/>
            <person name="Malik S.B."/>
            <person name="Maier U.G."/>
            <person name="McRose D."/>
            <person name="Mock T."/>
            <person name="Neilson J.A."/>
            <person name="Onodera N.T."/>
            <person name="Poole A.M."/>
            <person name="Pritham E.J."/>
            <person name="Richards T.A."/>
            <person name="Rocap G."/>
            <person name="Roy S.W."/>
            <person name="Sarai C."/>
            <person name="Schaack S."/>
            <person name="Shirato S."/>
            <person name="Slamovits C.H."/>
            <person name="Spencer D.F."/>
            <person name="Suzuki S."/>
            <person name="Worden A.Z."/>
            <person name="Zauner S."/>
            <person name="Barry K."/>
            <person name="Bell C."/>
            <person name="Bharti A.K."/>
            <person name="Crow J.A."/>
            <person name="Grimwood J."/>
            <person name="Kramer R."/>
            <person name="Lindquist E."/>
            <person name="Lucas S."/>
            <person name="Salamov A."/>
            <person name="McFadden G.I."/>
            <person name="Lane C.E."/>
            <person name="Keeling P.J."/>
            <person name="Gray M.W."/>
            <person name="Grigoriev I.V."/>
            <person name="Archibald J.M."/>
        </authorList>
    </citation>
    <scope>NUCLEOTIDE SEQUENCE</scope>
    <source>
        <strain evidence="6 8">CCMP2712</strain>
    </source>
</reference>
<keyword evidence="1" id="KW-0479">Metal-binding</keyword>
<evidence type="ECO:0000259" key="5">
    <source>
        <dbReference type="PROSITE" id="PS51805"/>
    </source>
</evidence>
<dbReference type="GeneID" id="17305485"/>
<dbReference type="CDD" id="cd15571">
    <property type="entry name" value="ePHD"/>
    <property type="match status" value="1"/>
</dbReference>
<sequence>MGEEKENMGEEKESMDHSHESMDEGQEMMDQSKVGVEEGEEGKDSKEGGKKSMEEGKESMDHSHEIMDHSHESMDHSHESMDHSPEGKEGKGSMEEITEEGKDSKEEGKGMTQEGKDSKDYGGDSMEGAQEGKEEGKEMTDKARESVKQGNQVLEEGQEGEEDGQMGMADKRGKKESTEAIMEAAHEGMKSTMGVKEEEREGMEEAKTSFKVKNISDGDECLAGEDFAIDMDLHEGLSTTQNQFLELSGPDIMDRRASAHDLFPVPLDSQVPSLTMAEEQPALDPRDLPDSAYHQEHQRSLDVLEITLSEHSDGEQEEQEHEPLSKTVGRIKRRKTESLASNRMPRSNVDKGVEEDAGTSVLKPSRTYKKAAARGTKVKKTHKEEEEDESEEATRLMIVKAELNELKDPSRELVSLELSEVELMHMLYPRSSCGWNISGREEEAGDVGEEENRSASGSHAQTCRLSSLGQDDALCNKLLETAKQHVADLDLKKCNISYKWDENCIYMGVLGGKNNSQKYLSSDQAWYHVTWDDGSKAQVLLETHLCNVALKEHHRSILRDKEPKSWCLDPPSVVQRFFTLVLQETSEKSPVPRGNAFQAYEGFNSLANDAAGERLKGRKQKQLNDKDATEALVLPAVKQEGGQDVGGAPKAKEALRDLQVERSTAGGLTVHLNCYLGDFLDKEASIRAVAQVGFKCDPCCYDIEQENRSCALCPQGKLGALRPTSDGRWAHITCARFLPELKIGRDEISGLDQLDRSRWSHVCYLCGTKSGWCLTCQEETCLNPFHAGCALRSTRLTKRSLSAVMPWDAAGGKISCGGHPRKK</sequence>
<reference evidence="7" key="3">
    <citation type="submission" date="2015-06" db="UniProtKB">
        <authorList>
            <consortium name="EnsemblProtists"/>
        </authorList>
    </citation>
    <scope>IDENTIFICATION</scope>
</reference>
<feature type="region of interest" description="Disordered" evidence="4">
    <location>
        <begin position="311"/>
        <end position="392"/>
    </location>
</feature>
<evidence type="ECO:0000256" key="2">
    <source>
        <dbReference type="ARBA" id="ARBA00022771"/>
    </source>
</evidence>
<dbReference type="PROSITE" id="PS51805">
    <property type="entry name" value="EPHD"/>
    <property type="match status" value="1"/>
</dbReference>
<keyword evidence="2" id="KW-0863">Zinc-finger</keyword>
<evidence type="ECO:0000256" key="3">
    <source>
        <dbReference type="ARBA" id="ARBA00022833"/>
    </source>
</evidence>
<dbReference type="InterPro" id="IPR050701">
    <property type="entry name" value="Histone_Mod_Regulator"/>
</dbReference>
<dbReference type="HOGENOM" id="CLU_344033_0_0_1"/>
<organism evidence="6">
    <name type="scientific">Guillardia theta (strain CCMP2712)</name>
    <name type="common">Cryptophyte</name>
    <dbReference type="NCBI Taxonomy" id="905079"/>
    <lineage>
        <taxon>Eukaryota</taxon>
        <taxon>Cryptophyceae</taxon>
        <taxon>Pyrenomonadales</taxon>
        <taxon>Geminigeraceae</taxon>
        <taxon>Guillardia</taxon>
    </lineage>
</organism>
<name>L1JL65_GUITC</name>
<dbReference type="STRING" id="905079.L1JL65"/>
<evidence type="ECO:0000256" key="4">
    <source>
        <dbReference type="SAM" id="MobiDB-lite"/>
    </source>
</evidence>
<feature type="region of interest" description="Disordered" evidence="4">
    <location>
        <begin position="441"/>
        <end position="461"/>
    </location>
</feature>
<dbReference type="OrthoDB" id="20839at2759"/>
<evidence type="ECO:0000256" key="1">
    <source>
        <dbReference type="ARBA" id="ARBA00022723"/>
    </source>
</evidence>
<dbReference type="AlphaFoldDB" id="L1JL65"/>
<feature type="domain" description="PHD-type" evidence="5">
    <location>
        <begin position="707"/>
        <end position="823"/>
    </location>
</feature>
<gene>
    <name evidence="6" type="ORF">GUITHDRAFT_105488</name>
</gene>
<dbReference type="Gene3D" id="3.30.40.10">
    <property type="entry name" value="Zinc/RING finger domain, C3HC4 (zinc finger)"/>
    <property type="match status" value="1"/>
</dbReference>
<dbReference type="EMBL" id="JH992984">
    <property type="protein sequence ID" value="EKX48864.1"/>
    <property type="molecule type" value="Genomic_DNA"/>
</dbReference>
<dbReference type="KEGG" id="gtt:GUITHDRAFT_105488"/>
<feature type="compositionally biased region" description="Basic and acidic residues" evidence="4">
    <location>
        <begin position="169"/>
        <end position="208"/>
    </location>
</feature>
<dbReference type="Proteomes" id="UP000011087">
    <property type="component" value="Unassembled WGS sequence"/>
</dbReference>